<evidence type="ECO:0000256" key="4">
    <source>
        <dbReference type="SAM" id="MobiDB-lite"/>
    </source>
</evidence>
<dbReference type="RefSeq" id="WP_168913697.1">
    <property type="nucleotide sequence ID" value="NZ_JABACI010000004.1"/>
</dbReference>
<dbReference type="Pfam" id="PF12833">
    <property type="entry name" value="HTH_18"/>
    <property type="match status" value="1"/>
</dbReference>
<gene>
    <name evidence="6" type="ORF">HF576_15625</name>
</gene>
<feature type="domain" description="HTH araC/xylS-type" evidence="5">
    <location>
        <begin position="150"/>
        <end position="247"/>
    </location>
</feature>
<evidence type="ECO:0000313" key="6">
    <source>
        <dbReference type="EMBL" id="NLP85277.1"/>
    </source>
</evidence>
<evidence type="ECO:0000256" key="2">
    <source>
        <dbReference type="ARBA" id="ARBA00023125"/>
    </source>
</evidence>
<name>A0ABX1KE06_9MICO</name>
<dbReference type="InterPro" id="IPR011051">
    <property type="entry name" value="RmlC_Cupin_sf"/>
</dbReference>
<dbReference type="InterPro" id="IPR014710">
    <property type="entry name" value="RmlC-like_jellyroll"/>
</dbReference>
<dbReference type="Gene3D" id="2.60.120.10">
    <property type="entry name" value="Jelly Rolls"/>
    <property type="match status" value="1"/>
</dbReference>
<dbReference type="Gene3D" id="1.10.10.60">
    <property type="entry name" value="Homeodomain-like"/>
    <property type="match status" value="1"/>
</dbReference>
<dbReference type="PROSITE" id="PS01124">
    <property type="entry name" value="HTH_ARAC_FAMILY_2"/>
    <property type="match status" value="1"/>
</dbReference>
<evidence type="ECO:0000256" key="3">
    <source>
        <dbReference type="ARBA" id="ARBA00023163"/>
    </source>
</evidence>
<protein>
    <submittedName>
        <fullName evidence="6">Helix-turn-helix transcriptional regulator</fullName>
    </submittedName>
</protein>
<reference evidence="6 7" key="1">
    <citation type="submission" date="2020-04" db="EMBL/GenBank/DDBJ databases">
        <title>CFH 90308 Microbacterium sp.</title>
        <authorList>
            <person name="Nie G."/>
            <person name="Ming H."/>
            <person name="Xia T."/>
        </authorList>
    </citation>
    <scope>NUCLEOTIDE SEQUENCE [LARGE SCALE GENOMIC DNA]</scope>
    <source>
        <strain evidence="6 7">CFH 90308</strain>
    </source>
</reference>
<evidence type="ECO:0000259" key="5">
    <source>
        <dbReference type="PROSITE" id="PS01124"/>
    </source>
</evidence>
<proteinExistence type="predicted"/>
<keyword evidence="3" id="KW-0804">Transcription</keyword>
<dbReference type="PANTHER" id="PTHR11019">
    <property type="entry name" value="HTH-TYPE TRANSCRIPTIONAL REGULATOR NIMR"/>
    <property type="match status" value="1"/>
</dbReference>
<evidence type="ECO:0000313" key="7">
    <source>
        <dbReference type="Proteomes" id="UP001429745"/>
    </source>
</evidence>
<dbReference type="InterPro" id="IPR018060">
    <property type="entry name" value="HTH_AraC"/>
</dbReference>
<keyword evidence="2" id="KW-0238">DNA-binding</keyword>
<organism evidence="6 7">
    <name type="scientific">Microbacterium salsuginis</name>
    <dbReference type="NCBI Taxonomy" id="2722803"/>
    <lineage>
        <taxon>Bacteria</taxon>
        <taxon>Bacillati</taxon>
        <taxon>Actinomycetota</taxon>
        <taxon>Actinomycetes</taxon>
        <taxon>Micrococcales</taxon>
        <taxon>Microbacteriaceae</taxon>
        <taxon>Microbacterium</taxon>
    </lineage>
</organism>
<dbReference type="Proteomes" id="UP001429745">
    <property type="component" value="Unassembled WGS sequence"/>
</dbReference>
<dbReference type="Pfam" id="PF02311">
    <property type="entry name" value="AraC_binding"/>
    <property type="match status" value="1"/>
</dbReference>
<sequence length="247" mass="27239">MSKIRHRPAAPTERRNVAPRQTTDVHTHDDHQILFADSGVLEVITDVGTWFAPATRAIWIPAGTAHSWRAHGRLTVHMLGLPLSDNPLHLDSPAVLAVSPLLRELLRERTADATASTPESRRLHAVLLDQLRGSPLEPIRLPSPADETLARVCRAMHADPSDSRSLAELAADVSVSERTLSRRFRSQLGMTFPQWRTQLRLFHALKMLASGASVTATAHACGWSSTSAFIDVFRRAFGVTPGAHRRE</sequence>
<evidence type="ECO:0000256" key="1">
    <source>
        <dbReference type="ARBA" id="ARBA00023015"/>
    </source>
</evidence>
<dbReference type="SUPFAM" id="SSF51182">
    <property type="entry name" value="RmlC-like cupins"/>
    <property type="match status" value="1"/>
</dbReference>
<dbReference type="InterPro" id="IPR009057">
    <property type="entry name" value="Homeodomain-like_sf"/>
</dbReference>
<keyword evidence="7" id="KW-1185">Reference proteome</keyword>
<dbReference type="InterPro" id="IPR003313">
    <property type="entry name" value="AraC-bd"/>
</dbReference>
<dbReference type="CDD" id="cd06124">
    <property type="entry name" value="cupin_NimR-like_N"/>
    <property type="match status" value="1"/>
</dbReference>
<dbReference type="SUPFAM" id="SSF46689">
    <property type="entry name" value="Homeodomain-like"/>
    <property type="match status" value="1"/>
</dbReference>
<accession>A0ABX1KE06</accession>
<dbReference type="PANTHER" id="PTHR11019:SF199">
    <property type="entry name" value="HTH-TYPE TRANSCRIPTIONAL REGULATOR NIMR"/>
    <property type="match status" value="1"/>
</dbReference>
<keyword evidence="1" id="KW-0805">Transcription regulation</keyword>
<feature type="region of interest" description="Disordered" evidence="4">
    <location>
        <begin position="1"/>
        <end position="28"/>
    </location>
</feature>
<dbReference type="SMART" id="SM00342">
    <property type="entry name" value="HTH_ARAC"/>
    <property type="match status" value="1"/>
</dbReference>
<comment type="caution">
    <text evidence="6">The sequence shown here is derived from an EMBL/GenBank/DDBJ whole genome shotgun (WGS) entry which is preliminary data.</text>
</comment>
<dbReference type="EMBL" id="JABACI010000004">
    <property type="protein sequence ID" value="NLP85277.1"/>
    <property type="molecule type" value="Genomic_DNA"/>
</dbReference>